<accession>A0ACC2W0S1</accession>
<protein>
    <submittedName>
        <fullName evidence="1">Uncharacterized protein</fullName>
    </submittedName>
</protein>
<organism evidence="1 2">
    <name type="scientific">Naganishia friedmannii</name>
    <dbReference type="NCBI Taxonomy" id="89922"/>
    <lineage>
        <taxon>Eukaryota</taxon>
        <taxon>Fungi</taxon>
        <taxon>Dikarya</taxon>
        <taxon>Basidiomycota</taxon>
        <taxon>Agaricomycotina</taxon>
        <taxon>Tremellomycetes</taxon>
        <taxon>Filobasidiales</taxon>
        <taxon>Filobasidiaceae</taxon>
        <taxon>Naganishia</taxon>
    </lineage>
</organism>
<dbReference type="Proteomes" id="UP001227268">
    <property type="component" value="Unassembled WGS sequence"/>
</dbReference>
<sequence>MRDSTVSADSATPSSAAASDVTQDTEAIKASDKLLCNATVKIRRARKYEGGQVEVLHQGICSKGEFNRCELRFEHGAVVLQVMSSQTYQFEWEYEPAQENPAIKITMRQKRRATYRRGIHCKTIYTYPLAFTVTLSKRYTSGPNPLSSLRPLKCDVYNKGKHIKRDFIVTYNNKRTFHVLKPLPERWILNDEGVVYQLESLETDVLSQPSVTKKKSQRWWFSRQRRPHTPSGVEGRKGVQGAEQISKHGEESDSFTDAGASDQPEQHSAETSERGQAV</sequence>
<evidence type="ECO:0000313" key="2">
    <source>
        <dbReference type="Proteomes" id="UP001227268"/>
    </source>
</evidence>
<gene>
    <name evidence="1" type="ORF">QFC21_001692</name>
</gene>
<comment type="caution">
    <text evidence="1">The sequence shown here is derived from an EMBL/GenBank/DDBJ whole genome shotgun (WGS) entry which is preliminary data.</text>
</comment>
<evidence type="ECO:0000313" key="1">
    <source>
        <dbReference type="EMBL" id="KAJ9105324.1"/>
    </source>
</evidence>
<name>A0ACC2W0S1_9TREE</name>
<keyword evidence="2" id="KW-1185">Reference proteome</keyword>
<reference evidence="1" key="1">
    <citation type="submission" date="2023-04" db="EMBL/GenBank/DDBJ databases">
        <title>Draft Genome sequencing of Naganishia species isolated from polar environments using Oxford Nanopore Technology.</title>
        <authorList>
            <person name="Leo P."/>
            <person name="Venkateswaran K."/>
        </authorList>
    </citation>
    <scope>NUCLEOTIDE SEQUENCE</scope>
    <source>
        <strain evidence="1">MNA-CCFEE 5423</strain>
    </source>
</reference>
<dbReference type="EMBL" id="JASBWT010000004">
    <property type="protein sequence ID" value="KAJ9105324.1"/>
    <property type="molecule type" value="Genomic_DNA"/>
</dbReference>
<proteinExistence type="predicted"/>